<organism evidence="1 2">
    <name type="scientific">Calderihabitans maritimus</name>
    <dbReference type="NCBI Taxonomy" id="1246530"/>
    <lineage>
        <taxon>Bacteria</taxon>
        <taxon>Bacillati</taxon>
        <taxon>Bacillota</taxon>
        <taxon>Clostridia</taxon>
        <taxon>Neomoorellales</taxon>
        <taxon>Calderihabitantaceae</taxon>
        <taxon>Calderihabitans</taxon>
    </lineage>
</organism>
<accession>A0A1Z5HPH7</accession>
<keyword evidence="2" id="KW-1185">Reference proteome</keyword>
<dbReference type="Proteomes" id="UP000197032">
    <property type="component" value="Unassembled WGS sequence"/>
</dbReference>
<gene>
    <name evidence="1" type="ORF">KKC1_05980</name>
</gene>
<name>A0A1Z5HPH7_9FIRM</name>
<evidence type="ECO:0000313" key="2">
    <source>
        <dbReference type="Proteomes" id="UP000197032"/>
    </source>
</evidence>
<comment type="caution">
    <text evidence="1">The sequence shown here is derived from an EMBL/GenBank/DDBJ whole genome shotgun (WGS) entry which is preliminary data.</text>
</comment>
<reference evidence="2" key="1">
    <citation type="journal article" date="2017" name="Appl. Environ. Microbiol.">
        <title>Genomic analysis of Calderihabitans maritimus KKC1, a thermophilic hydrogenogenic carboxydotrophic bacterium isolated from marine sediment.</title>
        <authorList>
            <person name="Omae K."/>
            <person name="Yoneda Y."/>
            <person name="Fukuyama Y."/>
            <person name="Yoshida T."/>
            <person name="Sako Y."/>
        </authorList>
    </citation>
    <scope>NUCLEOTIDE SEQUENCE [LARGE SCALE GENOMIC DNA]</scope>
    <source>
        <strain evidence="2">KKC1</strain>
    </source>
</reference>
<dbReference type="AlphaFoldDB" id="A0A1Z5HPH7"/>
<sequence>MRLGILAERVAREGADSFPKKRTLADKVSRDAISNLRKASHQISTLW</sequence>
<evidence type="ECO:0000313" key="1">
    <source>
        <dbReference type="EMBL" id="GAW91436.1"/>
    </source>
</evidence>
<dbReference type="EMBL" id="BDGJ01000018">
    <property type="protein sequence ID" value="GAW91436.1"/>
    <property type="molecule type" value="Genomic_DNA"/>
</dbReference>
<protein>
    <submittedName>
        <fullName evidence="1">Uncharacterized protein</fullName>
    </submittedName>
</protein>
<proteinExistence type="predicted"/>